<dbReference type="InterPro" id="IPR003609">
    <property type="entry name" value="Pan_app"/>
</dbReference>
<comment type="subcellular location">
    <subcellularLocation>
        <location evidence="1">Cell membrane</location>
        <topology evidence="1">Single-pass type I membrane protein</topology>
    </subcellularLocation>
</comment>
<feature type="region of interest" description="Disordered" evidence="16">
    <location>
        <begin position="330"/>
        <end position="357"/>
    </location>
</feature>
<dbReference type="EMBL" id="CALNXJ010000082">
    <property type="protein sequence ID" value="CAH3161980.1"/>
    <property type="molecule type" value="Genomic_DNA"/>
</dbReference>
<keyword evidence="12" id="KW-0829">Tyrosine-protein kinase</keyword>
<organism evidence="19 20">
    <name type="scientific">Pocillopora meandrina</name>
    <dbReference type="NCBI Taxonomy" id="46732"/>
    <lineage>
        <taxon>Eukaryota</taxon>
        <taxon>Metazoa</taxon>
        <taxon>Cnidaria</taxon>
        <taxon>Anthozoa</taxon>
        <taxon>Hexacorallia</taxon>
        <taxon>Scleractinia</taxon>
        <taxon>Astrocoeniina</taxon>
        <taxon>Pocilloporidae</taxon>
        <taxon>Pocillopora</taxon>
    </lineage>
</organism>
<dbReference type="Proteomes" id="UP001159428">
    <property type="component" value="Unassembled WGS sequence"/>
</dbReference>
<keyword evidence="3" id="KW-1003">Cell membrane</keyword>
<keyword evidence="6 17" id="KW-0732">Signal</keyword>
<comment type="caution">
    <text evidence="19">The sequence shown here is derived from an EMBL/GenBank/DDBJ whole genome shotgun (WGS) entry which is preliminary data.</text>
</comment>
<dbReference type="Pfam" id="PF12810">
    <property type="entry name" value="ALK_LTK_GRD"/>
    <property type="match status" value="2"/>
</dbReference>
<dbReference type="InterPro" id="IPR055163">
    <property type="entry name" value="ALK/LTK-like_GRD"/>
</dbReference>
<name>A0AAU9XYP5_9CNID</name>
<feature type="signal peptide" evidence="17">
    <location>
        <begin position="1"/>
        <end position="18"/>
    </location>
</feature>
<keyword evidence="10" id="KW-1133">Transmembrane helix</keyword>
<feature type="region of interest" description="Disordered" evidence="16">
    <location>
        <begin position="250"/>
        <end position="272"/>
    </location>
</feature>
<dbReference type="PANTHER" id="PTHR31535">
    <property type="match status" value="1"/>
</dbReference>
<keyword evidence="9" id="KW-0067">ATP-binding</keyword>
<evidence type="ECO:0000256" key="13">
    <source>
        <dbReference type="ARBA" id="ARBA00023157"/>
    </source>
</evidence>
<evidence type="ECO:0000256" key="7">
    <source>
        <dbReference type="ARBA" id="ARBA00022741"/>
    </source>
</evidence>
<gene>
    <name evidence="19" type="ORF">PMEA_00034003</name>
</gene>
<reference evidence="19 20" key="1">
    <citation type="submission" date="2022-05" db="EMBL/GenBank/DDBJ databases">
        <authorList>
            <consortium name="Genoscope - CEA"/>
            <person name="William W."/>
        </authorList>
    </citation>
    <scope>NUCLEOTIDE SEQUENCE [LARGE SCALE GENOMIC DNA]</scope>
</reference>
<keyword evidence="4" id="KW-0808">Transferase</keyword>
<keyword evidence="11" id="KW-0472">Membrane</keyword>
<dbReference type="EC" id="2.7.10.1" evidence="2"/>
<dbReference type="GO" id="GO:0005886">
    <property type="term" value="C:plasma membrane"/>
    <property type="evidence" value="ECO:0007669"/>
    <property type="project" value="UniProtKB-SubCell"/>
</dbReference>
<dbReference type="Pfam" id="PF00024">
    <property type="entry name" value="PAN_1"/>
    <property type="match status" value="1"/>
</dbReference>
<evidence type="ECO:0000256" key="10">
    <source>
        <dbReference type="ARBA" id="ARBA00022989"/>
    </source>
</evidence>
<dbReference type="Pfam" id="PF14295">
    <property type="entry name" value="PAN_4"/>
    <property type="match status" value="1"/>
</dbReference>
<dbReference type="PROSITE" id="PS50948">
    <property type="entry name" value="PAN"/>
    <property type="match status" value="1"/>
</dbReference>
<dbReference type="Gene3D" id="3.50.4.10">
    <property type="entry name" value="Hepatocyte Growth Factor"/>
    <property type="match status" value="1"/>
</dbReference>
<keyword evidence="5" id="KW-0812">Transmembrane</keyword>
<evidence type="ECO:0000256" key="5">
    <source>
        <dbReference type="ARBA" id="ARBA00022692"/>
    </source>
</evidence>
<dbReference type="AlphaFoldDB" id="A0AAU9XYP5"/>
<evidence type="ECO:0000256" key="6">
    <source>
        <dbReference type="ARBA" id="ARBA00022729"/>
    </source>
</evidence>
<keyword evidence="7" id="KW-0547">Nucleotide-binding</keyword>
<evidence type="ECO:0000313" key="19">
    <source>
        <dbReference type="EMBL" id="CAH3161980.1"/>
    </source>
</evidence>
<evidence type="ECO:0000256" key="12">
    <source>
        <dbReference type="ARBA" id="ARBA00023137"/>
    </source>
</evidence>
<proteinExistence type="predicted"/>
<accession>A0AAU9XYP5</accession>
<dbReference type="GO" id="GO:0004714">
    <property type="term" value="F:transmembrane receptor protein tyrosine kinase activity"/>
    <property type="evidence" value="ECO:0007669"/>
    <property type="project" value="UniProtKB-EC"/>
</dbReference>
<feature type="domain" description="Apple" evidence="18">
    <location>
        <begin position="18"/>
        <end position="93"/>
    </location>
</feature>
<keyword evidence="13" id="KW-1015">Disulfide bond</keyword>
<evidence type="ECO:0000256" key="17">
    <source>
        <dbReference type="SAM" id="SignalP"/>
    </source>
</evidence>
<protein>
    <recommendedName>
        <fullName evidence="2">receptor protein-tyrosine kinase</fullName>
        <ecNumber evidence="2">2.7.10.1</ecNumber>
    </recommendedName>
</protein>
<evidence type="ECO:0000256" key="15">
    <source>
        <dbReference type="ARBA" id="ARBA00023180"/>
    </source>
</evidence>
<evidence type="ECO:0000256" key="3">
    <source>
        <dbReference type="ARBA" id="ARBA00022475"/>
    </source>
</evidence>
<keyword evidence="15" id="KW-0325">Glycoprotein</keyword>
<dbReference type="SUPFAM" id="SSF57414">
    <property type="entry name" value="Hairpin loop containing domain-like"/>
    <property type="match status" value="1"/>
</dbReference>
<keyword evidence="20" id="KW-1185">Reference proteome</keyword>
<evidence type="ECO:0000259" key="18">
    <source>
        <dbReference type="PROSITE" id="PS50948"/>
    </source>
</evidence>
<evidence type="ECO:0000313" key="20">
    <source>
        <dbReference type="Proteomes" id="UP001159428"/>
    </source>
</evidence>
<evidence type="ECO:0000256" key="4">
    <source>
        <dbReference type="ARBA" id="ARBA00022679"/>
    </source>
</evidence>
<feature type="chain" id="PRO_5043885875" description="receptor protein-tyrosine kinase" evidence="17">
    <location>
        <begin position="19"/>
        <end position="766"/>
    </location>
</feature>
<evidence type="ECO:0000256" key="14">
    <source>
        <dbReference type="ARBA" id="ARBA00023170"/>
    </source>
</evidence>
<dbReference type="GO" id="GO:0005524">
    <property type="term" value="F:ATP binding"/>
    <property type="evidence" value="ECO:0007669"/>
    <property type="project" value="UniProtKB-KW"/>
</dbReference>
<evidence type="ECO:0000256" key="11">
    <source>
        <dbReference type="ARBA" id="ARBA00023136"/>
    </source>
</evidence>
<evidence type="ECO:0000256" key="16">
    <source>
        <dbReference type="SAM" id="MobiDB-lite"/>
    </source>
</evidence>
<keyword evidence="8" id="KW-0418">Kinase</keyword>
<evidence type="ECO:0000256" key="2">
    <source>
        <dbReference type="ARBA" id="ARBA00011902"/>
    </source>
</evidence>
<keyword evidence="14" id="KW-0675">Receptor</keyword>
<evidence type="ECO:0000256" key="1">
    <source>
        <dbReference type="ARBA" id="ARBA00004251"/>
    </source>
</evidence>
<sequence>MFGIFPVLILVIASFVQCYSTDNTFRSSYLTIWDDKVLLGHVITVHYVDGVTLCAHDCLSKPGCQSFNFGKDSNLCELNNSSSQHRDLASKASFLHGSLIIVPIIKFVFTTLGAQGPTGPTNTSGYLGTTLEGHVRLKNGIQEWTVPHTGTYYIEAFGASGANGTCASCLGWRLGGLGAKITGSFELERGQRLKILVGQEGQISFKFRESPGGGGGGTFVTFMDNSPLVVAGGGGGAPVSIAGNLDGDPGQACQEGSRHGGKAGSGGRLSDPNLMAGTGAGIWGDGKGVNGMAMSFKNGGISANVDLSKGGFGGGGYGLLLPGGGGGYSGGGVEGNHPSSGTAGGGGSINNGTSQINESGVNEGDGKVIITNLVTLNVILLLSFTPLSLALTRSDVWKSSLIGTRHNYALVGHVMFSRVAKGSMVCSQFCLSKPGCLSFNFKKRQEIDSEGLCELNQRRCHGDREVNLTPIRGYVYGEFVDAELKRYTFTSLGAQGPHGPTTAEVVGYSGTSLEGQVDIENGYQLWKVPISGTYSIEAFGASGGNGTCQSCKEWKLGGLGARIKGTFYFIKNTRLRIVIGQQGLPTHTFPQRPGGGGGGTFVTLTIDRTKIIIAGGGGGGGLVKAGFEDGDPGQATQNGTRYGGYGGTGGQRFNTAHKALDHGEIKASSGAGYIGDGDADGNGNPAKSFLSGATGGFHAVDNGGFGGGGFGMTHGGGGGGYSGGGIIGSTNSGASGGGGSFNSGSHQVNEAGVNRGNGKVIITIIT</sequence>
<dbReference type="PANTHER" id="PTHR31535:SF3">
    <property type="entry name" value="REGULATORY PROTEIN ZESTE"/>
    <property type="match status" value="1"/>
</dbReference>
<evidence type="ECO:0000256" key="9">
    <source>
        <dbReference type="ARBA" id="ARBA00022840"/>
    </source>
</evidence>
<evidence type="ECO:0000256" key="8">
    <source>
        <dbReference type="ARBA" id="ARBA00022777"/>
    </source>
</evidence>